<reference evidence="2 3" key="1">
    <citation type="submission" date="2016-10" db="EMBL/GenBank/DDBJ databases">
        <authorList>
            <person name="de Groot N.N."/>
        </authorList>
    </citation>
    <scope>NUCLEOTIDE SEQUENCE [LARGE SCALE GENOMIC DNA]</scope>
    <source>
        <strain evidence="2 3">AA1</strain>
    </source>
</reference>
<accession>A0A1G5HWI4</accession>
<gene>
    <name evidence="2" type="ORF">SAMN05216233_11635</name>
</gene>
<protein>
    <submittedName>
        <fullName evidence="2">Uncharacterized protein</fullName>
    </submittedName>
</protein>
<feature type="region of interest" description="Disordered" evidence="1">
    <location>
        <begin position="43"/>
        <end position="72"/>
    </location>
</feature>
<proteinExistence type="predicted"/>
<dbReference type="RefSeq" id="WP_092212973.1">
    <property type="nucleotide sequence ID" value="NZ_FMUX01000016.1"/>
</dbReference>
<organism evidence="2 3">
    <name type="scientific">Desulfoluna spongiiphila</name>
    <dbReference type="NCBI Taxonomy" id="419481"/>
    <lineage>
        <taxon>Bacteria</taxon>
        <taxon>Pseudomonadati</taxon>
        <taxon>Thermodesulfobacteriota</taxon>
        <taxon>Desulfobacteria</taxon>
        <taxon>Desulfobacterales</taxon>
        <taxon>Desulfolunaceae</taxon>
        <taxon>Desulfoluna</taxon>
    </lineage>
</organism>
<dbReference type="AlphaFoldDB" id="A0A1G5HWI4"/>
<evidence type="ECO:0000313" key="3">
    <source>
        <dbReference type="Proteomes" id="UP000198870"/>
    </source>
</evidence>
<dbReference type="Proteomes" id="UP000198870">
    <property type="component" value="Unassembled WGS sequence"/>
</dbReference>
<evidence type="ECO:0000256" key="1">
    <source>
        <dbReference type="SAM" id="MobiDB-lite"/>
    </source>
</evidence>
<evidence type="ECO:0000313" key="2">
    <source>
        <dbReference type="EMBL" id="SCY68123.1"/>
    </source>
</evidence>
<dbReference type="STRING" id="419481.SAMN05216233_11635"/>
<keyword evidence="3" id="KW-1185">Reference proteome</keyword>
<name>A0A1G5HWI4_9BACT</name>
<dbReference type="EMBL" id="FMUX01000016">
    <property type="protein sequence ID" value="SCY68123.1"/>
    <property type="molecule type" value="Genomic_DNA"/>
</dbReference>
<sequence>MTFRRIATTILFLAFLAASLLELIPKWQEAAGKETGSVLYVRSTEPQAKPQDNTKHISLESILKANEGNKDG</sequence>